<dbReference type="AlphaFoldDB" id="A0AAD3A310"/>
<protein>
    <recommendedName>
        <fullName evidence="4">DUF2304 domain-containing protein</fullName>
    </recommendedName>
</protein>
<dbReference type="InterPro" id="IPR019277">
    <property type="entry name" value="DUF2304"/>
</dbReference>
<evidence type="ECO:0000313" key="3">
    <source>
        <dbReference type="Proteomes" id="UP000015176"/>
    </source>
</evidence>
<organism evidence="2 3">
    <name type="scientific">Streptococcus agalactiae MRI Z1-216</name>
    <dbReference type="NCBI Taxonomy" id="1154879"/>
    <lineage>
        <taxon>Bacteria</taxon>
        <taxon>Bacillati</taxon>
        <taxon>Bacillota</taxon>
        <taxon>Bacilli</taxon>
        <taxon>Lactobacillales</taxon>
        <taxon>Streptococcaceae</taxon>
        <taxon>Streptococcus</taxon>
    </lineage>
</organism>
<dbReference type="EMBL" id="ALSF01000081">
    <property type="protein sequence ID" value="EPU38264.1"/>
    <property type="molecule type" value="Genomic_DNA"/>
</dbReference>
<dbReference type="Proteomes" id="UP000015176">
    <property type="component" value="Unassembled WGS sequence"/>
</dbReference>
<comment type="caution">
    <text evidence="2">The sequence shown here is derived from an EMBL/GenBank/DDBJ whole genome shotgun (WGS) entry which is preliminary data.</text>
</comment>
<dbReference type="RefSeq" id="WP_000050394.1">
    <property type="nucleotide sequence ID" value="NZ_ALSF01000081.1"/>
</dbReference>
<evidence type="ECO:0000313" key="2">
    <source>
        <dbReference type="EMBL" id="EPU38264.1"/>
    </source>
</evidence>
<dbReference type="Pfam" id="PF10066">
    <property type="entry name" value="DUF2304"/>
    <property type="match status" value="1"/>
</dbReference>
<evidence type="ECO:0008006" key="4">
    <source>
        <dbReference type="Google" id="ProtNLM"/>
    </source>
</evidence>
<keyword evidence="1" id="KW-0812">Transmembrane</keyword>
<evidence type="ECO:0000256" key="1">
    <source>
        <dbReference type="SAM" id="Phobius"/>
    </source>
</evidence>
<proteinExistence type="predicted"/>
<keyword evidence="1" id="KW-1133">Transmembrane helix</keyword>
<reference evidence="2 3" key="1">
    <citation type="submission" date="2012-07" db="EMBL/GenBank/DDBJ databases">
        <authorList>
            <person name="Moroni P."/>
            <person name="Richards V.P."/>
            <person name="Durkin S.A.S."/>
            <person name="Kim M."/>
            <person name="Pavinski Bitar P.D."/>
            <person name="Stanhope M.J."/>
            <person name="Town C.D."/>
            <person name="Zadoks R.N."/>
            <person name="Venter J.C."/>
        </authorList>
    </citation>
    <scope>NUCLEOTIDE SEQUENCE [LARGE SCALE GENOMIC DNA]</scope>
    <source>
        <strain evidence="2 3">MRI Z1-216</strain>
    </source>
</reference>
<dbReference type="GeneID" id="66886298"/>
<feature type="transmembrane region" description="Helical" evidence="1">
    <location>
        <begin position="37"/>
        <end position="57"/>
    </location>
</feature>
<keyword evidence="1" id="KW-0472">Membrane</keyword>
<accession>A0AAD3A310</accession>
<feature type="transmembrane region" description="Helical" evidence="1">
    <location>
        <begin position="6"/>
        <end position="25"/>
    </location>
</feature>
<sequence length="117" mass="13425">MSLALQIEMFILAIVLLYMIIRMVNKNTFSVKRSLPWLLVGLILVFISVFPGVVSFIAHHLGFALTMNFLLFGAILFLFCLELFDTSSNTKRDEQIKRLIQEVSLLKKEIEDSTLDE</sequence>
<gene>
    <name evidence="2" type="ORF">SAG0164_01735</name>
</gene>
<feature type="transmembrane region" description="Helical" evidence="1">
    <location>
        <begin position="63"/>
        <end position="84"/>
    </location>
</feature>
<name>A0AAD3A310_STRAG</name>